<dbReference type="STRING" id="338963.Pcar_0193"/>
<sequence length="255" mass="29339">MIKRLWKTMAGIRLTLWLLALLTVNLFIGSFYTKAIPVFAKLNTQLFPSWIMAHNSVQNWWIYTLFGLLFLLAANTAACTLQRVFFLWQRRKHHRRTIFVLMLAPSIMHFCFLFIIGGHALTEFTGSKQRLPAVVGQQVSVNDRQITLLERHYTYWQAPLLEGVMRQCTATLQLKNGSSVERRPIAILEPIYWQGYTLHLGMAGKPGTDTLPPLQITVKKDPGLLLILFGNTVLCLLMLWYFPQIRKLRNGGHKS</sequence>
<reference evidence="3" key="1">
    <citation type="submission" date="2005-10" db="EMBL/GenBank/DDBJ databases">
        <title>Complete sequence of Pelobacter carbinolicus DSM 2380.</title>
        <authorList>
            <person name="Copeland A."/>
            <person name="Lucas S."/>
            <person name="Lapidus A."/>
            <person name="Barry K."/>
            <person name="Detter J.C."/>
            <person name="Glavina T."/>
            <person name="Hammon N."/>
            <person name="Israni S."/>
            <person name="Pitluck S."/>
            <person name="Chertkov O."/>
            <person name="Schmutz J."/>
            <person name="Larimer F."/>
            <person name="Land M."/>
            <person name="Kyrpides N."/>
            <person name="Ivanova N."/>
            <person name="Richardson P."/>
        </authorList>
    </citation>
    <scope>NUCLEOTIDE SEQUENCE [LARGE SCALE GENOMIC DNA]</scope>
    <source>
        <strain evidence="3">DSM 2380 / NBRC 103641 / GraBd1</strain>
    </source>
</reference>
<evidence type="ECO:0000313" key="3">
    <source>
        <dbReference type="Proteomes" id="UP000002534"/>
    </source>
</evidence>
<dbReference type="OrthoDB" id="5386686at2"/>
<feature type="transmembrane region" description="Helical" evidence="1">
    <location>
        <begin position="59"/>
        <end position="86"/>
    </location>
</feature>
<dbReference type="eggNOG" id="COG1333">
    <property type="taxonomic scope" value="Bacteria"/>
</dbReference>
<evidence type="ECO:0000313" key="2">
    <source>
        <dbReference type="EMBL" id="ABA87454.1"/>
    </source>
</evidence>
<name>Q3A838_SYNC1</name>
<dbReference type="HOGENOM" id="CLU_1089273_0_0_7"/>
<gene>
    <name evidence="2" type="ordered locus">Pcar_0193</name>
</gene>
<dbReference type="KEGG" id="pca:Pcar_0193"/>
<feature type="transmembrane region" description="Helical" evidence="1">
    <location>
        <begin position="223"/>
        <end position="242"/>
    </location>
</feature>
<organism evidence="2 3">
    <name type="scientific">Syntrophotalea carbinolica (strain DSM 2380 / NBRC 103641 / GraBd1)</name>
    <name type="common">Pelobacter carbinolicus</name>
    <dbReference type="NCBI Taxonomy" id="338963"/>
    <lineage>
        <taxon>Bacteria</taxon>
        <taxon>Pseudomonadati</taxon>
        <taxon>Thermodesulfobacteriota</taxon>
        <taxon>Desulfuromonadia</taxon>
        <taxon>Desulfuromonadales</taxon>
        <taxon>Syntrophotaleaceae</taxon>
        <taxon>Syntrophotalea</taxon>
    </lineage>
</organism>
<feature type="transmembrane region" description="Helical" evidence="1">
    <location>
        <begin position="98"/>
        <end position="121"/>
    </location>
</feature>
<dbReference type="EMBL" id="CP000142">
    <property type="protein sequence ID" value="ABA87454.1"/>
    <property type="molecule type" value="Genomic_DNA"/>
</dbReference>
<keyword evidence="3" id="KW-1185">Reference proteome</keyword>
<protein>
    <submittedName>
        <fullName evidence="2">ResB-like family cytochrome c biogenesis protein</fullName>
    </submittedName>
</protein>
<proteinExistence type="predicted"/>
<keyword evidence="1" id="KW-0812">Transmembrane</keyword>
<keyword evidence="1" id="KW-0472">Membrane</keyword>
<reference evidence="2 3" key="2">
    <citation type="journal article" date="2012" name="BMC Genomics">
        <title>The genome of Pelobacter carbinolicus reveals surprising metabolic capabilities and physiological features.</title>
        <authorList>
            <person name="Aklujkar M."/>
            <person name="Haveman S.A."/>
            <person name="Didonato R.Jr."/>
            <person name="Chertkov O."/>
            <person name="Han C.S."/>
            <person name="Land M.L."/>
            <person name="Brown P."/>
            <person name="Lovley D.R."/>
        </authorList>
    </citation>
    <scope>NUCLEOTIDE SEQUENCE [LARGE SCALE GENOMIC DNA]</scope>
    <source>
        <strain evidence="3">DSM 2380 / NBRC 103641 / GraBd1</strain>
    </source>
</reference>
<accession>Q3A838</accession>
<evidence type="ECO:0000256" key="1">
    <source>
        <dbReference type="SAM" id="Phobius"/>
    </source>
</evidence>
<keyword evidence="1" id="KW-1133">Transmembrane helix</keyword>
<dbReference type="RefSeq" id="WP_011339852.1">
    <property type="nucleotide sequence ID" value="NC_007498.2"/>
</dbReference>
<dbReference type="AlphaFoldDB" id="Q3A838"/>
<dbReference type="Proteomes" id="UP000002534">
    <property type="component" value="Chromosome"/>
</dbReference>